<evidence type="ECO:0000256" key="7">
    <source>
        <dbReference type="ARBA" id="ARBA00023065"/>
    </source>
</evidence>
<dbReference type="GO" id="GO:0005886">
    <property type="term" value="C:plasma membrane"/>
    <property type="evidence" value="ECO:0007669"/>
    <property type="project" value="TreeGrafter"/>
</dbReference>
<dbReference type="InterPro" id="IPR027469">
    <property type="entry name" value="Cation_efflux_TMD_sf"/>
</dbReference>
<dbReference type="GO" id="GO:0010043">
    <property type="term" value="P:response to zinc ion"/>
    <property type="evidence" value="ECO:0007669"/>
    <property type="project" value="TreeGrafter"/>
</dbReference>
<feature type="transmembrane region" description="Helical" evidence="10">
    <location>
        <begin position="168"/>
        <end position="188"/>
    </location>
</feature>
<dbReference type="Pfam" id="PF01545">
    <property type="entry name" value="Cation_efflux"/>
    <property type="match status" value="1"/>
</dbReference>
<dbReference type="GO" id="GO:0005385">
    <property type="term" value="F:zinc ion transmembrane transporter activity"/>
    <property type="evidence" value="ECO:0007669"/>
    <property type="project" value="TreeGrafter"/>
</dbReference>
<organism evidence="13 14">
    <name type="scientific">Steinernema glaseri</name>
    <dbReference type="NCBI Taxonomy" id="37863"/>
    <lineage>
        <taxon>Eukaryota</taxon>
        <taxon>Metazoa</taxon>
        <taxon>Ecdysozoa</taxon>
        <taxon>Nematoda</taxon>
        <taxon>Chromadorea</taxon>
        <taxon>Rhabditida</taxon>
        <taxon>Tylenchina</taxon>
        <taxon>Panagrolaimomorpha</taxon>
        <taxon>Strongyloidoidea</taxon>
        <taxon>Steinernematidae</taxon>
        <taxon>Steinernema</taxon>
    </lineage>
</organism>
<keyword evidence="5" id="KW-0864">Zinc transport</keyword>
<dbReference type="WBParaSite" id="L893_g11816.t1">
    <property type="protein sequence ID" value="L893_g11816.t1"/>
    <property type="gene ID" value="L893_g11816"/>
</dbReference>
<keyword evidence="8 10" id="KW-0472">Membrane</keyword>
<feature type="domain" description="Cation efflux protein cytoplasmic" evidence="12">
    <location>
        <begin position="275"/>
        <end position="350"/>
    </location>
</feature>
<evidence type="ECO:0000256" key="6">
    <source>
        <dbReference type="ARBA" id="ARBA00022989"/>
    </source>
</evidence>
<dbReference type="InterPro" id="IPR058533">
    <property type="entry name" value="Cation_efflux_TM"/>
</dbReference>
<dbReference type="Pfam" id="PF16916">
    <property type="entry name" value="ZT_dimer"/>
    <property type="match status" value="1"/>
</dbReference>
<dbReference type="PANTHER" id="PTHR11562">
    <property type="entry name" value="CATION EFFLUX PROTEIN/ ZINC TRANSPORTER"/>
    <property type="match status" value="1"/>
</dbReference>
<keyword evidence="6 10" id="KW-1133">Transmembrane helix</keyword>
<evidence type="ECO:0000259" key="11">
    <source>
        <dbReference type="Pfam" id="PF01545"/>
    </source>
</evidence>
<dbReference type="SUPFAM" id="SSF161111">
    <property type="entry name" value="Cation efflux protein transmembrane domain-like"/>
    <property type="match status" value="1"/>
</dbReference>
<comment type="subcellular location">
    <subcellularLocation>
        <location evidence="1">Membrane</location>
        <topology evidence="1">Multi-pass membrane protein</topology>
    </subcellularLocation>
</comment>
<dbReference type="Gene3D" id="1.20.1510.10">
    <property type="entry name" value="Cation efflux protein transmembrane domain"/>
    <property type="match status" value="1"/>
</dbReference>
<keyword evidence="3" id="KW-0813">Transport</keyword>
<dbReference type="AlphaFoldDB" id="A0A1I7Y1M1"/>
<dbReference type="InterPro" id="IPR002524">
    <property type="entry name" value="Cation_efflux"/>
</dbReference>
<keyword evidence="7" id="KW-0406">Ion transport</keyword>
<dbReference type="InterPro" id="IPR036837">
    <property type="entry name" value="Cation_efflux_CTD_sf"/>
</dbReference>
<reference evidence="14" key="1">
    <citation type="submission" date="2016-11" db="UniProtKB">
        <authorList>
            <consortium name="WormBaseParasite"/>
        </authorList>
    </citation>
    <scope>IDENTIFICATION</scope>
</reference>
<feature type="region of interest" description="Disordered" evidence="9">
    <location>
        <begin position="1"/>
        <end position="25"/>
    </location>
</feature>
<proteinExistence type="inferred from homology"/>
<feature type="transmembrane region" description="Helical" evidence="10">
    <location>
        <begin position="209"/>
        <end position="237"/>
    </location>
</feature>
<evidence type="ECO:0000256" key="9">
    <source>
        <dbReference type="SAM" id="MobiDB-lite"/>
    </source>
</evidence>
<sequence length="363" mass="39719">MTDYVSDQIHERLLPEQEDDNGDEQDRLNGYGNGFVFDDGVLTEHCHSELLNGTTDTRSEKVLMAVAVLSALFIVAEFTGGFIAHSLAIMTDAGHMLSDLLSFIISIIAIRTARSPANQRHSFGYQRAEILGATLSIVIIWVLTTILVMLAIQRIISKDYDIDVDTMLITASVGVLFNLVMGAVLHIGHSHGHSHGGSHGHSHGAGTNVNVRAALVHVLGDFVQSIGVLVAAVIIKFTGYQVADPICTFLFSVVVLVTSITVMRDIYLVLMEATPRHIDYSELRNDLLSVTNVKTVHSLHVWSLNMENTALSVHLAIEDAKLAIETMKAASQILKTKHAIKMTTVQVEPYESIMSSCEHCRPL</sequence>
<evidence type="ECO:0000256" key="5">
    <source>
        <dbReference type="ARBA" id="ARBA00022906"/>
    </source>
</evidence>
<evidence type="ECO:0000313" key="13">
    <source>
        <dbReference type="Proteomes" id="UP000095287"/>
    </source>
</evidence>
<evidence type="ECO:0000256" key="3">
    <source>
        <dbReference type="ARBA" id="ARBA00022448"/>
    </source>
</evidence>
<keyword evidence="4 10" id="KW-0812">Transmembrane</keyword>
<dbReference type="InterPro" id="IPR027470">
    <property type="entry name" value="Cation_efflux_CTD"/>
</dbReference>
<feature type="transmembrane region" description="Helical" evidence="10">
    <location>
        <begin position="249"/>
        <end position="270"/>
    </location>
</feature>
<evidence type="ECO:0000259" key="12">
    <source>
        <dbReference type="Pfam" id="PF16916"/>
    </source>
</evidence>
<feature type="transmembrane region" description="Helical" evidence="10">
    <location>
        <begin position="93"/>
        <end position="110"/>
    </location>
</feature>
<comment type="similarity">
    <text evidence="2">Belongs to the cation diffusion facilitator (CDF) transporter (TC 2.A.4) family. SLC30A subfamily.</text>
</comment>
<feature type="transmembrane region" description="Helical" evidence="10">
    <location>
        <begin position="62"/>
        <end position="87"/>
    </location>
</feature>
<keyword evidence="13" id="KW-1185">Reference proteome</keyword>
<evidence type="ECO:0000256" key="4">
    <source>
        <dbReference type="ARBA" id="ARBA00022692"/>
    </source>
</evidence>
<dbReference type="SUPFAM" id="SSF160240">
    <property type="entry name" value="Cation efflux protein cytoplasmic domain-like"/>
    <property type="match status" value="1"/>
</dbReference>
<keyword evidence="5" id="KW-0862">Zinc</keyword>
<dbReference type="PANTHER" id="PTHR11562:SF84">
    <property type="entry name" value="LD05335P"/>
    <property type="match status" value="1"/>
</dbReference>
<evidence type="ECO:0000256" key="8">
    <source>
        <dbReference type="ARBA" id="ARBA00023136"/>
    </source>
</evidence>
<dbReference type="NCBIfam" id="TIGR01297">
    <property type="entry name" value="CDF"/>
    <property type="match status" value="1"/>
</dbReference>
<dbReference type="Proteomes" id="UP000095287">
    <property type="component" value="Unplaced"/>
</dbReference>
<accession>A0A1I7Y1M1</accession>
<dbReference type="InterPro" id="IPR050681">
    <property type="entry name" value="CDF/SLC30A"/>
</dbReference>
<evidence type="ECO:0000256" key="10">
    <source>
        <dbReference type="SAM" id="Phobius"/>
    </source>
</evidence>
<protein>
    <submittedName>
        <fullName evidence="14">Zinc transporter 2</fullName>
    </submittedName>
</protein>
<evidence type="ECO:0000313" key="14">
    <source>
        <dbReference type="WBParaSite" id="L893_g11816.t1"/>
    </source>
</evidence>
<dbReference type="FunFam" id="1.20.1510.10:FF:000027">
    <property type="entry name" value="Zinc transporter ttm-1"/>
    <property type="match status" value="1"/>
</dbReference>
<name>A0A1I7Y1M1_9BILA</name>
<evidence type="ECO:0000256" key="1">
    <source>
        <dbReference type="ARBA" id="ARBA00004141"/>
    </source>
</evidence>
<evidence type="ECO:0000256" key="2">
    <source>
        <dbReference type="ARBA" id="ARBA00008873"/>
    </source>
</evidence>
<feature type="domain" description="Cation efflux protein transmembrane" evidence="11">
    <location>
        <begin position="64"/>
        <end position="271"/>
    </location>
</feature>
<feature type="transmembrane region" description="Helical" evidence="10">
    <location>
        <begin position="130"/>
        <end position="156"/>
    </location>
</feature>